<dbReference type="RefSeq" id="WP_278427519.1">
    <property type="nucleotide sequence ID" value="NZ_JAAZKZ010000051.1"/>
</dbReference>
<name>A0A240AAK1_CLOCO</name>
<evidence type="ECO:0000256" key="1">
    <source>
        <dbReference type="SAM" id="Phobius"/>
    </source>
</evidence>
<dbReference type="EMBL" id="UAWC01000001">
    <property type="protein sequence ID" value="SQB32869.1"/>
    <property type="molecule type" value="Genomic_DNA"/>
</dbReference>
<proteinExistence type="predicted"/>
<feature type="transmembrane region" description="Helical" evidence="1">
    <location>
        <begin position="12"/>
        <end position="31"/>
    </location>
</feature>
<keyword evidence="1" id="KW-1133">Transmembrane helix</keyword>
<evidence type="ECO:0000313" key="3">
    <source>
        <dbReference type="Proteomes" id="UP000250223"/>
    </source>
</evidence>
<sequence length="54" mass="6397">MFLFKRKKGYIVLYALIFGLILVTISTYLFSLEAMRLSNNNYEMKILIKSERSD</sequence>
<reference evidence="2 3" key="1">
    <citation type="submission" date="2018-06" db="EMBL/GenBank/DDBJ databases">
        <authorList>
            <consortium name="Pathogen Informatics"/>
            <person name="Doyle S."/>
        </authorList>
    </citation>
    <scope>NUCLEOTIDE SEQUENCE [LARGE SCALE GENOMIC DNA]</scope>
    <source>
        <strain evidence="2 3">NCTC13028</strain>
    </source>
</reference>
<dbReference type="Proteomes" id="UP000250223">
    <property type="component" value="Unassembled WGS sequence"/>
</dbReference>
<accession>A0A240AAK1</accession>
<dbReference type="AlphaFoldDB" id="A0A240AAK1"/>
<protein>
    <submittedName>
        <fullName evidence="2">Uncharacterized protein</fullName>
    </submittedName>
</protein>
<gene>
    <name evidence="2" type="ORF">NCTC13028_00042</name>
</gene>
<organism evidence="2 3">
    <name type="scientific">Clostridium cochlearium</name>
    <dbReference type="NCBI Taxonomy" id="1494"/>
    <lineage>
        <taxon>Bacteria</taxon>
        <taxon>Bacillati</taxon>
        <taxon>Bacillota</taxon>
        <taxon>Clostridia</taxon>
        <taxon>Eubacteriales</taxon>
        <taxon>Clostridiaceae</taxon>
        <taxon>Clostridium</taxon>
    </lineage>
</organism>
<keyword evidence="1" id="KW-0472">Membrane</keyword>
<keyword evidence="1" id="KW-0812">Transmembrane</keyword>
<evidence type="ECO:0000313" key="2">
    <source>
        <dbReference type="EMBL" id="SQB32869.1"/>
    </source>
</evidence>